<evidence type="ECO:0000256" key="1">
    <source>
        <dbReference type="ARBA" id="ARBA00001947"/>
    </source>
</evidence>
<protein>
    <submittedName>
        <fullName evidence="8">Alcohol dehydrogenase</fullName>
    </submittedName>
</protein>
<reference evidence="8 9" key="1">
    <citation type="submission" date="2015-07" db="EMBL/GenBank/DDBJ databases">
        <title>Whole genome sequencing of Bosea vaviloviae isolated from cave pool.</title>
        <authorList>
            <person name="Tan N.E.H."/>
            <person name="Lee Y.P."/>
            <person name="Gan H.M."/>
            <person name="Barton H."/>
            <person name="Savka M.A."/>
        </authorList>
    </citation>
    <scope>NUCLEOTIDE SEQUENCE [LARGE SCALE GENOMIC DNA]</scope>
    <source>
        <strain evidence="8 9">SD260</strain>
    </source>
</reference>
<gene>
    <name evidence="8" type="ORF">AE618_14210</name>
</gene>
<dbReference type="FunFam" id="3.40.50.720:FF:000003">
    <property type="entry name" value="S-(hydroxymethyl)glutathione dehydrogenase"/>
    <property type="match status" value="1"/>
</dbReference>
<dbReference type="Pfam" id="PF00107">
    <property type="entry name" value="ADH_zinc_N"/>
    <property type="match status" value="1"/>
</dbReference>
<evidence type="ECO:0000256" key="6">
    <source>
        <dbReference type="RuleBase" id="RU361277"/>
    </source>
</evidence>
<dbReference type="Proteomes" id="UP000037822">
    <property type="component" value="Unassembled WGS sequence"/>
</dbReference>
<dbReference type="InterPro" id="IPR002328">
    <property type="entry name" value="ADH_Zn_CS"/>
</dbReference>
<dbReference type="SMART" id="SM00829">
    <property type="entry name" value="PKS_ER"/>
    <property type="match status" value="1"/>
</dbReference>
<dbReference type="GO" id="GO:0051903">
    <property type="term" value="F:S-(hydroxymethyl)glutathione dehydrogenase [NAD(P)+] activity"/>
    <property type="evidence" value="ECO:0007669"/>
    <property type="project" value="TreeGrafter"/>
</dbReference>
<dbReference type="PANTHER" id="PTHR43880">
    <property type="entry name" value="ALCOHOL DEHYDROGENASE"/>
    <property type="match status" value="1"/>
</dbReference>
<dbReference type="PROSITE" id="PS00059">
    <property type="entry name" value="ADH_ZINC"/>
    <property type="match status" value="1"/>
</dbReference>
<evidence type="ECO:0000256" key="3">
    <source>
        <dbReference type="ARBA" id="ARBA00022833"/>
    </source>
</evidence>
<comment type="cofactor">
    <cofactor evidence="1 6">
        <name>Zn(2+)</name>
        <dbReference type="ChEBI" id="CHEBI:29105"/>
    </cofactor>
</comment>
<keyword evidence="4" id="KW-0560">Oxidoreductase</keyword>
<dbReference type="CDD" id="cd08281">
    <property type="entry name" value="liver_ADH_like1"/>
    <property type="match status" value="1"/>
</dbReference>
<dbReference type="PANTHER" id="PTHR43880:SF12">
    <property type="entry name" value="ALCOHOL DEHYDROGENASE CLASS-3"/>
    <property type="match status" value="1"/>
</dbReference>
<dbReference type="InterPro" id="IPR013154">
    <property type="entry name" value="ADH-like_N"/>
</dbReference>
<feature type="domain" description="Enoyl reductase (ER)" evidence="7">
    <location>
        <begin position="20"/>
        <end position="372"/>
    </location>
</feature>
<evidence type="ECO:0000259" key="7">
    <source>
        <dbReference type="SMART" id="SM00829"/>
    </source>
</evidence>
<dbReference type="InterPro" id="IPR013149">
    <property type="entry name" value="ADH-like_C"/>
</dbReference>
<keyword evidence="2 6" id="KW-0479">Metal-binding</keyword>
<comment type="caution">
    <text evidence="8">The sequence shown here is derived from an EMBL/GenBank/DDBJ whole genome shotgun (WGS) entry which is preliminary data.</text>
</comment>
<evidence type="ECO:0000256" key="2">
    <source>
        <dbReference type="ARBA" id="ARBA00022723"/>
    </source>
</evidence>
<dbReference type="InterPro" id="IPR020843">
    <property type="entry name" value="ER"/>
</dbReference>
<keyword evidence="9" id="KW-1185">Reference proteome</keyword>
<keyword evidence="5" id="KW-0520">NAD</keyword>
<evidence type="ECO:0000313" key="8">
    <source>
        <dbReference type="EMBL" id="KPH80284.1"/>
    </source>
</evidence>
<sequence>MKIRAAVLKASPVSAPYAKSRPLSIEEVDLAPPGPGEVLVRVRAAGLCHSDLSVIDGNRLRPVPMVLGHEAAGEIVEPGPGVQDLKAGDRVIMVFVPSCGHCSPCSEGRPALCEPGNAANGVGELLAGGRRLSLSGQPVHHHVGVSAFAEYAVISRHSLVKLEADIPHEIAALFGCAVLTGVGAAVNTAKVRAGETVAVVGLGGVGLSALMGAAACGASRVIAVDLSEEKLAIARDLGATDTFNAGDPGVVDAIRAATKGGVDHGLEMAGSVKALDLAYQITRRGGTTTTAGLANPAHTLSLAPVRLVGEERTLKGSYVGSCIPMRDIPRFVDLYLRGKLPVDKLMTSQSGLDGINEGFDALNEGRTIRHVIMM</sequence>
<evidence type="ECO:0000313" key="9">
    <source>
        <dbReference type="Proteomes" id="UP000037822"/>
    </source>
</evidence>
<dbReference type="Gene3D" id="3.40.50.720">
    <property type="entry name" value="NAD(P)-binding Rossmann-like Domain"/>
    <property type="match status" value="1"/>
</dbReference>
<name>A0A0N1F4K5_9HYPH</name>
<evidence type="ECO:0000256" key="5">
    <source>
        <dbReference type="ARBA" id="ARBA00023027"/>
    </source>
</evidence>
<dbReference type="Pfam" id="PF08240">
    <property type="entry name" value="ADH_N"/>
    <property type="match status" value="1"/>
</dbReference>
<dbReference type="GO" id="GO:0046294">
    <property type="term" value="P:formaldehyde catabolic process"/>
    <property type="evidence" value="ECO:0007669"/>
    <property type="project" value="TreeGrafter"/>
</dbReference>
<organism evidence="8 9">
    <name type="scientific">Bosea vaviloviae</name>
    <dbReference type="NCBI Taxonomy" id="1526658"/>
    <lineage>
        <taxon>Bacteria</taxon>
        <taxon>Pseudomonadati</taxon>
        <taxon>Pseudomonadota</taxon>
        <taxon>Alphaproteobacteria</taxon>
        <taxon>Hyphomicrobiales</taxon>
        <taxon>Boseaceae</taxon>
        <taxon>Bosea</taxon>
    </lineage>
</organism>
<evidence type="ECO:0000256" key="4">
    <source>
        <dbReference type="ARBA" id="ARBA00023002"/>
    </source>
</evidence>
<comment type="similarity">
    <text evidence="6">Belongs to the zinc-containing alcohol dehydrogenase family.</text>
</comment>
<accession>A0A0N1F4K5</accession>
<dbReference type="InterPro" id="IPR011032">
    <property type="entry name" value="GroES-like_sf"/>
</dbReference>
<dbReference type="EMBL" id="LGSZ01000045">
    <property type="protein sequence ID" value="KPH80284.1"/>
    <property type="molecule type" value="Genomic_DNA"/>
</dbReference>
<dbReference type="SUPFAM" id="SSF50129">
    <property type="entry name" value="GroES-like"/>
    <property type="match status" value="2"/>
</dbReference>
<dbReference type="GO" id="GO:0008270">
    <property type="term" value="F:zinc ion binding"/>
    <property type="evidence" value="ECO:0007669"/>
    <property type="project" value="InterPro"/>
</dbReference>
<dbReference type="InterPro" id="IPR036291">
    <property type="entry name" value="NAD(P)-bd_dom_sf"/>
</dbReference>
<dbReference type="AlphaFoldDB" id="A0A0N1F4K5"/>
<dbReference type="PATRIC" id="fig|1526658.3.peg.1043"/>
<dbReference type="Gene3D" id="3.90.180.10">
    <property type="entry name" value="Medium-chain alcohol dehydrogenases, catalytic domain"/>
    <property type="match status" value="1"/>
</dbReference>
<proteinExistence type="inferred from homology"/>
<dbReference type="OrthoDB" id="9770544at2"/>
<dbReference type="RefSeq" id="WP_054209721.1">
    <property type="nucleotide sequence ID" value="NZ_LGSZ01000045.1"/>
</dbReference>
<dbReference type="SUPFAM" id="SSF51735">
    <property type="entry name" value="NAD(P)-binding Rossmann-fold domains"/>
    <property type="match status" value="1"/>
</dbReference>
<dbReference type="GO" id="GO:0005829">
    <property type="term" value="C:cytosol"/>
    <property type="evidence" value="ECO:0007669"/>
    <property type="project" value="TreeGrafter"/>
</dbReference>
<keyword evidence="3 6" id="KW-0862">Zinc</keyword>